<dbReference type="Pfam" id="PF18335">
    <property type="entry name" value="SH3_13"/>
    <property type="match status" value="1"/>
</dbReference>
<dbReference type="Gene3D" id="1.10.10.2220">
    <property type="match status" value="1"/>
</dbReference>
<dbReference type="GO" id="GO:0006310">
    <property type="term" value="P:DNA recombination"/>
    <property type="evidence" value="ECO:0007669"/>
    <property type="project" value="InterPro"/>
</dbReference>
<dbReference type="InterPro" id="IPR027785">
    <property type="entry name" value="UvrD-like_helicase_C"/>
</dbReference>
<feature type="binding site" evidence="3">
    <location>
        <begin position="375"/>
        <end position="379"/>
    </location>
    <ligand>
        <name>ATP</name>
        <dbReference type="ChEBI" id="CHEBI:30616"/>
    </ligand>
</feature>
<dbReference type="Gene3D" id="3.40.50.300">
    <property type="entry name" value="P-loop containing nucleotide triphosphate hydrolases"/>
    <property type="match status" value="2"/>
</dbReference>
<dbReference type="Proteomes" id="UP000003987">
    <property type="component" value="Unassembled WGS sequence"/>
</dbReference>
<dbReference type="GO" id="GO:0017116">
    <property type="term" value="F:single-stranded DNA helicase activity"/>
    <property type="evidence" value="ECO:0007669"/>
    <property type="project" value="TreeGrafter"/>
</dbReference>
<evidence type="ECO:0000313" key="6">
    <source>
        <dbReference type="Proteomes" id="UP000003987"/>
    </source>
</evidence>
<dbReference type="Pfam" id="PF13538">
    <property type="entry name" value="UvrD_C_2"/>
    <property type="match status" value="1"/>
</dbReference>
<proteinExistence type="inferred from homology"/>
<evidence type="ECO:0000259" key="4">
    <source>
        <dbReference type="SMART" id="SM00382"/>
    </source>
</evidence>
<dbReference type="HOGENOM" id="CLU_007524_0_1_9"/>
<comment type="function">
    <text evidence="3">DNA-dependent ATPase and ATP-dependent 5'-3' DNA helicase. Has no activity on blunt DNA or DNA with 3'-overhangs, requires at least 10 bases of 5'-ssDNA for helicase activity.</text>
</comment>
<dbReference type="GO" id="GO:0005524">
    <property type="term" value="F:ATP binding"/>
    <property type="evidence" value="ECO:0007669"/>
    <property type="project" value="UniProtKB-UniRule"/>
</dbReference>
<dbReference type="InterPro" id="IPR029493">
    <property type="entry name" value="RecD2-like_HHH"/>
</dbReference>
<accession>C7XTE9</accession>
<dbReference type="AlphaFoldDB" id="C7XTE9"/>
<gene>
    <name evidence="3" type="primary">recD2</name>
    <name evidence="5" type="ORF">HMPREF0501_00034</name>
</gene>
<keyword evidence="3" id="KW-0378">Hydrolase</keyword>
<dbReference type="InterPro" id="IPR006345">
    <property type="entry name" value="RecD2"/>
</dbReference>
<dbReference type="OrthoDB" id="9803432at2"/>
<organism evidence="5 6">
    <name type="scientific">Limosilactobacillus coleohominis 101-4-CHN</name>
    <dbReference type="NCBI Taxonomy" id="575594"/>
    <lineage>
        <taxon>Bacteria</taxon>
        <taxon>Bacillati</taxon>
        <taxon>Bacillota</taxon>
        <taxon>Bacilli</taxon>
        <taxon>Lactobacillales</taxon>
        <taxon>Lactobacillaceae</taxon>
        <taxon>Limosilactobacillus</taxon>
    </lineage>
</organism>
<protein>
    <recommendedName>
        <fullName evidence="3">ATP-dependent RecD2 DNA helicase</fullName>
        <ecNumber evidence="3">5.6.2.3</ecNumber>
    </recommendedName>
    <alternativeName>
        <fullName evidence="3">DNA 5'-3' helicase subunit RecD2</fullName>
    </alternativeName>
</protein>
<evidence type="ECO:0000256" key="1">
    <source>
        <dbReference type="ARBA" id="ARBA00022741"/>
    </source>
</evidence>
<sequence length="833" mass="93167">MVEYYQPVQHLDGVTTTGPTSFIGTVKVLIFERGLFRILSVSVEDANFEWDQESITVKGQLGEIVEGDRYEFEGRVVDDQRYGLQFASTGCHVVMPQSSGQLVTYLKYHNVHLAHPRKSSRLVFDALGGQAMNIVLDNPECLAEIPEISENDRQKLIDFFTKLDFGNSTGQIIKKLQQFGFNERQVNLIFDQYGVQTLTKIGQNPYRIAIDLFTDGIPFQNVDQIARRFYSIAPDDSRRLQGAILYSLKELIYRQGGSYVSQADLFAATNRCLNYQLDQASFNQQLNELVDQEQIQIEDHQHIYETAFYNAEWKIAQKLVELMKFSDDRPVDHQDFQQAISEIEADKGYQYDQVQTSAIKEALESPVMLLTGGPGTGKTTIVNGLVETYLKLHPKLSEEDIMLVAPTGRAAKQINSVTGIEASTIHRLLGLTADINDDQLMQMDFDPLDAKLLIVDEMSMTSLALFTALISAVNQGTHLVLVGDCDQLPSVGPGQVFYDLLAAEGIPQRRLKHIYRQSSHSSIIPLAHRINEGTVTQELFAPESANQYAHRQFICASLNNIPQLITQAVKLYHEKHDVPIMDIQILASIHGGVAGTVNINRVLQATLNPDKPTKPAIQLGSRILRVGDKVMQTVNDPDKNVFNGDLGIIKTIEGQNVIHGAPKAVAKQKVVVDFDGAEVEYLRLNEINALQLAYCMTIHKAQGSQAPVVIIIMTDDYFPRRPGIPTIMHRNLLYTAVTRSSQALLMVGSPQAFVNCAQSPTKYRQTTLTKRITMVLKNEINVDAPNEKEEFRQQTDHGDENKQPVVTKLTPRVIEEKLIDPMIGMAGVKPSDF</sequence>
<dbReference type="PANTHER" id="PTHR43788">
    <property type="entry name" value="DNA2/NAM7 HELICASE FAMILY MEMBER"/>
    <property type="match status" value="1"/>
</dbReference>
<dbReference type="SUPFAM" id="SSF52540">
    <property type="entry name" value="P-loop containing nucleoside triphosphate hydrolases"/>
    <property type="match status" value="1"/>
</dbReference>
<dbReference type="InterPro" id="IPR055446">
    <property type="entry name" value="RecD2_N_OB"/>
</dbReference>
<dbReference type="NCBIfam" id="TIGR01448">
    <property type="entry name" value="recD_rel"/>
    <property type="match status" value="1"/>
</dbReference>
<dbReference type="SMART" id="SM00382">
    <property type="entry name" value="AAA"/>
    <property type="match status" value="1"/>
</dbReference>
<dbReference type="InterPro" id="IPR027417">
    <property type="entry name" value="P-loop_NTPase"/>
</dbReference>
<dbReference type="EMBL" id="GG698802">
    <property type="protein sequence ID" value="EEU30629.1"/>
    <property type="molecule type" value="Genomic_DNA"/>
</dbReference>
<keyword evidence="3" id="KW-0413">Isomerase</keyword>
<dbReference type="CDD" id="cd18809">
    <property type="entry name" value="SF1_C_RecD"/>
    <property type="match status" value="1"/>
</dbReference>
<dbReference type="STRING" id="575594.HMPREF0501_00034"/>
<evidence type="ECO:0000256" key="3">
    <source>
        <dbReference type="HAMAP-Rule" id="MF_01488"/>
    </source>
</evidence>
<dbReference type="InterPro" id="IPR050534">
    <property type="entry name" value="Coronavir_polyprotein_1ab"/>
</dbReference>
<dbReference type="eggNOG" id="COG0507">
    <property type="taxonomic scope" value="Bacteria"/>
</dbReference>
<evidence type="ECO:0000313" key="5">
    <source>
        <dbReference type="EMBL" id="EEU30629.1"/>
    </source>
</evidence>
<keyword evidence="6" id="KW-1185">Reference proteome</keyword>
<dbReference type="PANTHER" id="PTHR43788:SF6">
    <property type="entry name" value="DNA HELICASE B"/>
    <property type="match status" value="1"/>
</dbReference>
<evidence type="ECO:0000256" key="2">
    <source>
        <dbReference type="ARBA" id="ARBA00022840"/>
    </source>
</evidence>
<dbReference type="Pfam" id="PF23139">
    <property type="entry name" value="OB_YrrC"/>
    <property type="match status" value="1"/>
</dbReference>
<feature type="domain" description="AAA+ ATPase" evidence="4">
    <location>
        <begin position="364"/>
        <end position="493"/>
    </location>
</feature>
<dbReference type="Pfam" id="PF14490">
    <property type="entry name" value="HHH_RecD2"/>
    <property type="match status" value="1"/>
</dbReference>
<dbReference type="GO" id="GO:0003677">
    <property type="term" value="F:DNA binding"/>
    <property type="evidence" value="ECO:0007669"/>
    <property type="project" value="UniProtKB-UniRule"/>
</dbReference>
<keyword evidence="3" id="KW-0238">DNA-binding</keyword>
<comment type="similarity">
    <text evidence="3">Belongs to the RecD family. RecD2 subfamily.</text>
</comment>
<dbReference type="GO" id="GO:0009338">
    <property type="term" value="C:exodeoxyribonuclease V complex"/>
    <property type="evidence" value="ECO:0007669"/>
    <property type="project" value="TreeGrafter"/>
</dbReference>
<dbReference type="CDD" id="cd17933">
    <property type="entry name" value="DEXSc_RecD-like"/>
    <property type="match status" value="1"/>
</dbReference>
<name>C7XTE9_9LACO</name>
<keyword evidence="2 3" id="KW-0067">ATP-binding</keyword>
<comment type="catalytic activity">
    <reaction evidence="3">
        <text>ATP + H2O = ADP + phosphate + H(+)</text>
        <dbReference type="Rhea" id="RHEA:13065"/>
        <dbReference type="ChEBI" id="CHEBI:15377"/>
        <dbReference type="ChEBI" id="CHEBI:15378"/>
        <dbReference type="ChEBI" id="CHEBI:30616"/>
        <dbReference type="ChEBI" id="CHEBI:43474"/>
        <dbReference type="ChEBI" id="CHEBI:456216"/>
        <dbReference type="EC" id="5.6.2.3"/>
    </reaction>
</comment>
<dbReference type="HAMAP" id="MF_01488">
    <property type="entry name" value="RecD2"/>
    <property type="match status" value="1"/>
</dbReference>
<dbReference type="Pfam" id="PF13245">
    <property type="entry name" value="AAA_19"/>
    <property type="match status" value="1"/>
</dbReference>
<reference evidence="5 6" key="1">
    <citation type="submission" date="2009-06" db="EMBL/GenBank/DDBJ databases">
        <title>The Genome Sequence of Lactobacillus coleohominis strain 101-4-CHN.</title>
        <authorList>
            <consortium name="The Broad Institute Genome Sequencing Platform"/>
            <person name="Ward D."/>
            <person name="Young S.K."/>
            <person name="Zeng Q."/>
            <person name="Koehrsen M."/>
            <person name="Alvarado L."/>
            <person name="Berlin A."/>
            <person name="Borenstein D."/>
            <person name="Chen Z."/>
            <person name="Engels R."/>
            <person name="Freedman E."/>
            <person name="Gellesch M."/>
            <person name="Goldberg J."/>
            <person name="Griggs A."/>
            <person name="Gujja S."/>
            <person name="Heiman D."/>
            <person name="Hepburn T."/>
            <person name="Howarth C."/>
            <person name="Jen D."/>
            <person name="Larson L."/>
            <person name="Lewis B."/>
            <person name="Mehta T."/>
            <person name="Park D."/>
            <person name="Pearson M."/>
            <person name="Roberts A."/>
            <person name="Saif S."/>
            <person name="Shea T."/>
            <person name="Shenoy N."/>
            <person name="Sisk P."/>
            <person name="Stolte C."/>
            <person name="Sykes S."/>
            <person name="Walk T."/>
            <person name="White J."/>
            <person name="Yandava C."/>
            <person name="Liu Y."/>
            <person name="Xu Q."/>
            <person name="Lander E."/>
            <person name="Nusbaum C."/>
            <person name="Galagan J."/>
            <person name="Birren B."/>
        </authorList>
    </citation>
    <scope>NUCLEOTIDE SEQUENCE [LARGE SCALE GENOMIC DNA]</scope>
    <source>
        <strain evidence="5 6">101-4-CHN</strain>
    </source>
</reference>
<dbReference type="RefSeq" id="WP_006915770.1">
    <property type="nucleotide sequence ID" value="NZ_GG698802.1"/>
</dbReference>
<dbReference type="GO" id="GO:0043139">
    <property type="term" value="F:5'-3' DNA helicase activity"/>
    <property type="evidence" value="ECO:0007669"/>
    <property type="project" value="UniProtKB-UniRule"/>
</dbReference>
<dbReference type="EC" id="5.6.2.3" evidence="3"/>
<dbReference type="Gene3D" id="2.30.30.940">
    <property type="match status" value="1"/>
</dbReference>
<dbReference type="GO" id="GO:0016887">
    <property type="term" value="F:ATP hydrolysis activity"/>
    <property type="evidence" value="ECO:0007669"/>
    <property type="project" value="RHEA"/>
</dbReference>
<keyword evidence="3 5" id="KW-0347">Helicase</keyword>
<dbReference type="InterPro" id="IPR003593">
    <property type="entry name" value="AAA+_ATPase"/>
</dbReference>
<dbReference type="InterPro" id="IPR041451">
    <property type="entry name" value="RecD2_SH13"/>
</dbReference>
<keyword evidence="1 3" id="KW-0547">Nucleotide-binding</keyword>